<dbReference type="Proteomes" id="UP000242146">
    <property type="component" value="Unassembled WGS sequence"/>
</dbReference>
<dbReference type="AlphaFoldDB" id="A0A1X2GEH4"/>
<protein>
    <submittedName>
        <fullName evidence="1">Uncharacterized protein</fullName>
    </submittedName>
</protein>
<reference evidence="1 2" key="1">
    <citation type="submission" date="2016-07" db="EMBL/GenBank/DDBJ databases">
        <title>Pervasive Adenine N6-methylation of Active Genes in Fungi.</title>
        <authorList>
            <consortium name="DOE Joint Genome Institute"/>
            <person name="Mondo S.J."/>
            <person name="Dannebaum R.O."/>
            <person name="Kuo R.C."/>
            <person name="Labutti K."/>
            <person name="Haridas S."/>
            <person name="Kuo A."/>
            <person name="Salamov A."/>
            <person name="Ahrendt S.R."/>
            <person name="Lipzen A."/>
            <person name="Sullivan W."/>
            <person name="Andreopoulos W.B."/>
            <person name="Clum A."/>
            <person name="Lindquist E."/>
            <person name="Daum C."/>
            <person name="Ramamoorthy G.K."/>
            <person name="Gryganskyi A."/>
            <person name="Culley D."/>
            <person name="Magnuson J.K."/>
            <person name="James T.Y."/>
            <person name="O'Malley M.A."/>
            <person name="Stajich J.E."/>
            <person name="Spatafora J.W."/>
            <person name="Visel A."/>
            <person name="Grigoriev I.V."/>
        </authorList>
    </citation>
    <scope>NUCLEOTIDE SEQUENCE [LARGE SCALE GENOMIC DNA]</scope>
    <source>
        <strain evidence="1 2">NRRL 3301</strain>
    </source>
</reference>
<accession>A0A1X2GEH4</accession>
<gene>
    <name evidence="1" type="ORF">DM01DRAFT_1064679</name>
</gene>
<comment type="caution">
    <text evidence="1">The sequence shown here is derived from an EMBL/GenBank/DDBJ whole genome shotgun (WGS) entry which is preliminary data.</text>
</comment>
<dbReference type="EMBL" id="MCGT01000019">
    <property type="protein sequence ID" value="ORX51941.1"/>
    <property type="molecule type" value="Genomic_DNA"/>
</dbReference>
<name>A0A1X2GEH4_9FUNG</name>
<evidence type="ECO:0000313" key="1">
    <source>
        <dbReference type="EMBL" id="ORX51941.1"/>
    </source>
</evidence>
<keyword evidence="2" id="KW-1185">Reference proteome</keyword>
<proteinExistence type="predicted"/>
<evidence type="ECO:0000313" key="2">
    <source>
        <dbReference type="Proteomes" id="UP000242146"/>
    </source>
</evidence>
<organism evidence="1 2">
    <name type="scientific">Hesseltinella vesiculosa</name>
    <dbReference type="NCBI Taxonomy" id="101127"/>
    <lineage>
        <taxon>Eukaryota</taxon>
        <taxon>Fungi</taxon>
        <taxon>Fungi incertae sedis</taxon>
        <taxon>Mucoromycota</taxon>
        <taxon>Mucoromycotina</taxon>
        <taxon>Mucoromycetes</taxon>
        <taxon>Mucorales</taxon>
        <taxon>Cunninghamellaceae</taxon>
        <taxon>Hesseltinella</taxon>
    </lineage>
</organism>
<sequence length="204" mass="24024">MSLMNLTKSLVLHRHLQKILCHRSDASLPFWMMTYMTPSNRRREKLPLVRPVTSLRFQVYQPRTAFFQYHLPLHRSTFHSYQLRIRRTLSSSLTSPYHLQSSLCHPLVNPFPLCQAVTARSGRQSLLEAVESIILDIFQLLSYLERIHLHIRTRSRDRQAILNHRRVIRFLLRLIKDKRKFPDANSNLTLLLPSSISPCVGNYL</sequence>